<comment type="subcellular location">
    <subcellularLocation>
        <location evidence="1">Mitochondrion outer membrane</location>
        <topology evidence="1">Single-pass membrane protein</topology>
    </subcellularLocation>
</comment>
<keyword evidence="7" id="KW-0132">Cell division</keyword>
<dbReference type="EMBL" id="CYGV01001704">
    <property type="protein sequence ID" value="CUA76532.1"/>
    <property type="molecule type" value="Genomic_DNA"/>
</dbReference>
<accession>A0A0K6GD59</accession>
<feature type="domain" description="AAA+ ATPase" evidence="6">
    <location>
        <begin position="412"/>
        <end position="546"/>
    </location>
</feature>
<dbReference type="Gene3D" id="1.10.8.60">
    <property type="match status" value="1"/>
</dbReference>
<evidence type="ECO:0000259" key="6">
    <source>
        <dbReference type="SMART" id="SM00382"/>
    </source>
</evidence>
<dbReference type="SUPFAM" id="SSF52540">
    <property type="entry name" value="P-loop containing nucleoside triphosphate hydrolases"/>
    <property type="match status" value="1"/>
</dbReference>
<feature type="compositionally biased region" description="Polar residues" evidence="5">
    <location>
        <begin position="652"/>
        <end position="664"/>
    </location>
</feature>
<evidence type="ECO:0000313" key="7">
    <source>
        <dbReference type="EMBL" id="CUA76532.1"/>
    </source>
</evidence>
<dbReference type="GO" id="GO:0016887">
    <property type="term" value="F:ATP hydrolysis activity"/>
    <property type="evidence" value="ECO:0007669"/>
    <property type="project" value="InterPro"/>
</dbReference>
<organism evidence="7 8">
    <name type="scientific">Rhizoctonia solani</name>
    <dbReference type="NCBI Taxonomy" id="456999"/>
    <lineage>
        <taxon>Eukaryota</taxon>
        <taxon>Fungi</taxon>
        <taxon>Dikarya</taxon>
        <taxon>Basidiomycota</taxon>
        <taxon>Agaricomycotina</taxon>
        <taxon>Agaricomycetes</taxon>
        <taxon>Cantharellales</taxon>
        <taxon>Ceratobasidiaceae</taxon>
        <taxon>Rhizoctonia</taxon>
    </lineage>
</organism>
<name>A0A0K6GD59_9AGAM</name>
<evidence type="ECO:0000256" key="4">
    <source>
        <dbReference type="ARBA" id="ARBA00022840"/>
    </source>
</evidence>
<dbReference type="PANTHER" id="PTHR45644:SF56">
    <property type="entry name" value="AAA ATPASE, PUTATIVE (AFU_ORTHOLOGUE AFUA_2G12920)-RELATED"/>
    <property type="match status" value="1"/>
</dbReference>
<dbReference type="AlphaFoldDB" id="A0A0K6GD59"/>
<dbReference type="GO" id="GO:0005741">
    <property type="term" value="C:mitochondrial outer membrane"/>
    <property type="evidence" value="ECO:0007669"/>
    <property type="project" value="UniProtKB-SubCell"/>
</dbReference>
<dbReference type="GO" id="GO:0005524">
    <property type="term" value="F:ATP binding"/>
    <property type="evidence" value="ECO:0007669"/>
    <property type="project" value="UniProtKB-KW"/>
</dbReference>
<reference evidence="7 8" key="1">
    <citation type="submission" date="2015-07" db="EMBL/GenBank/DDBJ databases">
        <authorList>
            <person name="Noorani M."/>
        </authorList>
    </citation>
    <scope>NUCLEOTIDE SEQUENCE [LARGE SCALE GENOMIC DNA]</scope>
    <source>
        <strain evidence="7">BBA 69670</strain>
    </source>
</reference>
<dbReference type="InterPro" id="IPR003593">
    <property type="entry name" value="AAA+_ATPase"/>
</dbReference>
<keyword evidence="3" id="KW-0496">Mitochondrion</keyword>
<dbReference type="SMART" id="SM00382">
    <property type="entry name" value="AAA"/>
    <property type="match status" value="1"/>
</dbReference>
<dbReference type="Gene3D" id="3.40.50.300">
    <property type="entry name" value="P-loop containing nucleotide triphosphate hydrolases"/>
    <property type="match status" value="1"/>
</dbReference>
<dbReference type="InterPro" id="IPR041569">
    <property type="entry name" value="AAA_lid_3"/>
</dbReference>
<keyword evidence="3" id="KW-1000">Mitochondrion outer membrane</keyword>
<dbReference type="Proteomes" id="UP000044841">
    <property type="component" value="Unassembled WGS sequence"/>
</dbReference>
<keyword evidence="8" id="KW-1185">Reference proteome</keyword>
<evidence type="ECO:0000256" key="1">
    <source>
        <dbReference type="ARBA" id="ARBA00004572"/>
    </source>
</evidence>
<feature type="compositionally biased region" description="Acidic residues" evidence="5">
    <location>
        <begin position="631"/>
        <end position="645"/>
    </location>
</feature>
<keyword evidence="3" id="KW-0472">Membrane</keyword>
<keyword evidence="7" id="KW-0131">Cell cycle</keyword>
<dbReference type="InterPro" id="IPR003959">
    <property type="entry name" value="ATPase_AAA_core"/>
</dbReference>
<dbReference type="PANTHER" id="PTHR45644">
    <property type="entry name" value="AAA ATPASE, PUTATIVE (AFU_ORTHOLOGUE AFUA_2G12920)-RELATED-RELATED"/>
    <property type="match status" value="1"/>
</dbReference>
<dbReference type="Pfam" id="PF17862">
    <property type="entry name" value="AAA_lid_3"/>
    <property type="match status" value="1"/>
</dbReference>
<sequence length="731" mass="82278">MAECFNADIQMFDLLQFAVDQWSQGWTNVIKSKEDWIMSAGRGYFWRRTDPEADKLKRLAHQLFSQKSPDSEESKSRRRIIYIRDAGIVATLTPALYSAILEVVQKTLPGSNEWIEDPIPTAIVLGTSPFLTKSSLFQKGSTDESDCSSSADKKSDPWSEADNAQAEREKRNQKQYKSLKDATLINHVDSDLSSTDLFANMKSAATSRYRYSRICVTVPMTRNLTRERAVREKIRIHANLLQLRMALRFKAVEQSVGSDDTQEMVRVFKERCQNSFLTIDDMRPIYERAIEVATGKATIQDPSFLLTWDALINAREAQDAIDQERSEWVDNSLSKSEEEENTTDPLVEKVKEMELNSYETGLLQRIIKPGQLKTTFDSVHLPDETIDVVRSVVSLPLICPEAFQTGLLKEHNVTGALFFGPPGTGKTNLARAIAKESGSRMISVKPSDIYNKWCGESEKIVSGLFSLARKLKPCIIFMDEIDSLFGSRDANVHSPWRNDLLTQFAQEMDGMYSSDVIVIGTTNRPFSLDDAMLRRLPCRILIDLPDEAAREAILKILLKNEQIEDDVDIKDLAKQTQRYSGSDLKNLCVMAAYESAKEMAKVPWATSKPQGDTSVSDRSPLTEPLPPSPPDSDEESTASATEDEPAIPAVKESQQGTEPNTSKSRIIRKRHFTYAITKVQASTSESQTSFIQLRKWNDQFGSANQKKKVPIEIPRLSPPVVDRLGYLRNSS</sequence>
<gene>
    <name evidence="7" type="ORF">RSOLAG22IIIB_12345</name>
</gene>
<feature type="compositionally biased region" description="Polar residues" evidence="5">
    <location>
        <begin position="607"/>
        <end position="617"/>
    </location>
</feature>
<protein>
    <submittedName>
        <fullName evidence="7">Cell division cycle protein 48 homolog MJ1156 [Methanocaldococcus jannaschii DSM 2661]</fullName>
    </submittedName>
</protein>
<dbReference type="InterPro" id="IPR027417">
    <property type="entry name" value="P-loop_NTPase"/>
</dbReference>
<keyword evidence="4" id="KW-0067">ATP-binding</keyword>
<dbReference type="GO" id="GO:0051301">
    <property type="term" value="P:cell division"/>
    <property type="evidence" value="ECO:0007669"/>
    <property type="project" value="UniProtKB-KW"/>
</dbReference>
<evidence type="ECO:0000256" key="2">
    <source>
        <dbReference type="ARBA" id="ARBA00022741"/>
    </source>
</evidence>
<evidence type="ECO:0000313" key="8">
    <source>
        <dbReference type="Proteomes" id="UP000044841"/>
    </source>
</evidence>
<keyword evidence="2" id="KW-0547">Nucleotide-binding</keyword>
<evidence type="ECO:0000256" key="3">
    <source>
        <dbReference type="ARBA" id="ARBA00022787"/>
    </source>
</evidence>
<proteinExistence type="predicted"/>
<feature type="region of interest" description="Disordered" evidence="5">
    <location>
        <begin position="601"/>
        <end position="666"/>
    </location>
</feature>
<dbReference type="InterPro" id="IPR051701">
    <property type="entry name" value="Mito_OM_Translocase_MSP1"/>
</dbReference>
<feature type="region of interest" description="Disordered" evidence="5">
    <location>
        <begin position="139"/>
        <end position="175"/>
    </location>
</feature>
<dbReference type="Pfam" id="PF00004">
    <property type="entry name" value="AAA"/>
    <property type="match status" value="1"/>
</dbReference>
<evidence type="ECO:0000256" key="5">
    <source>
        <dbReference type="SAM" id="MobiDB-lite"/>
    </source>
</evidence>